<gene>
    <name evidence="1" type="ORF">FHQ18_02275</name>
</gene>
<accession>A0A5A8F5K5</accession>
<protein>
    <submittedName>
        <fullName evidence="1">DUF177 domain-containing protein</fullName>
    </submittedName>
</protein>
<organism evidence="1 2">
    <name type="scientific">Deferribacter autotrophicus</name>
    <dbReference type="NCBI Taxonomy" id="500465"/>
    <lineage>
        <taxon>Bacteria</taxon>
        <taxon>Pseudomonadati</taxon>
        <taxon>Deferribacterota</taxon>
        <taxon>Deferribacteres</taxon>
        <taxon>Deferribacterales</taxon>
        <taxon>Deferribacteraceae</taxon>
        <taxon>Deferribacter</taxon>
    </lineage>
</organism>
<comment type="caution">
    <text evidence="1">The sequence shown here is derived from an EMBL/GenBank/DDBJ whole genome shotgun (WGS) entry which is preliminary data.</text>
</comment>
<evidence type="ECO:0000313" key="1">
    <source>
        <dbReference type="EMBL" id="KAA0258795.1"/>
    </source>
</evidence>
<name>A0A5A8F5K5_9BACT</name>
<proteinExistence type="predicted"/>
<dbReference type="OrthoDB" id="9790372at2"/>
<reference evidence="1 2" key="1">
    <citation type="submission" date="2019-06" db="EMBL/GenBank/DDBJ databases">
        <title>Genomic insights into carbon and energy metabolism of Deferribacter autotrophicus revealed new metabolic traits in the phylum Deferribacteres.</title>
        <authorList>
            <person name="Slobodkin A.I."/>
            <person name="Slobodkina G.B."/>
            <person name="Allioux M."/>
            <person name="Alain K."/>
            <person name="Jebbar M."/>
            <person name="Shadrin V."/>
            <person name="Kublanov I.V."/>
            <person name="Toshchakov S.V."/>
            <person name="Bonch-Osmolovskaya E.A."/>
        </authorList>
    </citation>
    <scope>NUCLEOTIDE SEQUENCE [LARGE SCALE GENOMIC DNA]</scope>
    <source>
        <strain evidence="1 2">SL50</strain>
    </source>
</reference>
<dbReference type="PANTHER" id="PTHR34374:SF1">
    <property type="entry name" value="LARGE RIBOSOMAL RNA SUBUNIT ACCUMULATION PROTEIN YCED HOMOLOG 1, CHLOROPLASTIC"/>
    <property type="match status" value="1"/>
</dbReference>
<dbReference type="RefSeq" id="WP_149265555.1">
    <property type="nucleotide sequence ID" value="NZ_VFJB01000003.1"/>
</dbReference>
<dbReference type="Pfam" id="PF02620">
    <property type="entry name" value="YceD"/>
    <property type="match status" value="1"/>
</dbReference>
<dbReference type="Proteomes" id="UP000322876">
    <property type="component" value="Unassembled WGS sequence"/>
</dbReference>
<dbReference type="PANTHER" id="PTHR34374">
    <property type="entry name" value="LARGE RIBOSOMAL RNA SUBUNIT ACCUMULATION PROTEIN YCED HOMOLOG 1, CHLOROPLASTIC"/>
    <property type="match status" value="1"/>
</dbReference>
<dbReference type="InterPro" id="IPR003772">
    <property type="entry name" value="YceD"/>
</dbReference>
<sequence>MKVYFEQITIDGIDVDTAFEFDDFSSHITVENFNGKLYPIKNAYFLDGNVVFSVEDKCDRCAETFKKQFSERIQVEIVRNKINEEDEEEEIELSEEDLSYYTIIEDFIDIDEIVKEEVALLKPIKWLCSESCKGICPGCGADLNKEKCRCQGASVDPRFEILKKLKK</sequence>
<dbReference type="EMBL" id="VFJB01000003">
    <property type="protein sequence ID" value="KAA0258795.1"/>
    <property type="molecule type" value="Genomic_DNA"/>
</dbReference>
<keyword evidence="2" id="KW-1185">Reference proteome</keyword>
<dbReference type="AlphaFoldDB" id="A0A5A8F5K5"/>
<evidence type="ECO:0000313" key="2">
    <source>
        <dbReference type="Proteomes" id="UP000322876"/>
    </source>
</evidence>